<dbReference type="PANTHER" id="PTHR33755:SF6">
    <property type="entry name" value="PLASMID STABILIZATION SYSTEM PROTEIN"/>
    <property type="match status" value="1"/>
</dbReference>
<feature type="region of interest" description="Disordered" evidence="3">
    <location>
        <begin position="106"/>
        <end position="133"/>
    </location>
</feature>
<accession>A0A8I0MLH1</accession>
<dbReference type="NCBIfam" id="TIGR02385">
    <property type="entry name" value="RelE_StbE"/>
    <property type="match status" value="1"/>
</dbReference>
<comment type="similarity">
    <text evidence="1">Belongs to the RelE toxin family.</text>
</comment>
<protein>
    <submittedName>
        <fullName evidence="4">Type II toxin-antitoxin system RelE/ParE family toxin</fullName>
    </submittedName>
</protein>
<gene>
    <name evidence="4" type="ORF">FOT72_14045</name>
</gene>
<evidence type="ECO:0000256" key="2">
    <source>
        <dbReference type="ARBA" id="ARBA00022649"/>
    </source>
</evidence>
<dbReference type="Gene3D" id="3.30.2310.20">
    <property type="entry name" value="RelE-like"/>
    <property type="match status" value="1"/>
</dbReference>
<dbReference type="InterPro" id="IPR051803">
    <property type="entry name" value="TA_system_RelE-like_toxin"/>
</dbReference>
<comment type="caution">
    <text evidence="4">The sequence shown here is derived from an EMBL/GenBank/DDBJ whole genome shotgun (WGS) entry which is preliminary data.</text>
</comment>
<dbReference type="InterPro" id="IPR007712">
    <property type="entry name" value="RelE/ParE_toxin"/>
</dbReference>
<evidence type="ECO:0000313" key="5">
    <source>
        <dbReference type="Proteomes" id="UP000656723"/>
    </source>
</evidence>
<evidence type="ECO:0000313" key="4">
    <source>
        <dbReference type="EMBL" id="MBE0129114.1"/>
    </source>
</evidence>
<dbReference type="AlphaFoldDB" id="A0A8I0MLH1"/>
<dbReference type="PANTHER" id="PTHR33755">
    <property type="entry name" value="TOXIN PARE1-RELATED"/>
    <property type="match status" value="1"/>
</dbReference>
<organism evidence="4 5">
    <name type="scientific">Citrobacter amalonaticus</name>
    <dbReference type="NCBI Taxonomy" id="35703"/>
    <lineage>
        <taxon>Bacteria</taxon>
        <taxon>Pseudomonadati</taxon>
        <taxon>Pseudomonadota</taxon>
        <taxon>Gammaproteobacteria</taxon>
        <taxon>Enterobacterales</taxon>
        <taxon>Enterobacteriaceae</taxon>
        <taxon>Citrobacter</taxon>
    </lineage>
</organism>
<dbReference type="EMBL" id="VKME01000010">
    <property type="protein sequence ID" value="MBE0129114.1"/>
    <property type="molecule type" value="Genomic_DNA"/>
</dbReference>
<reference evidence="4" key="1">
    <citation type="submission" date="2019-07" db="EMBL/GenBank/DDBJ databases">
        <title>KPC-2 carbapenem resistent Enterobacterales isolates from Germany.</title>
        <authorList>
            <person name="Yao Y."/>
            <person name="Falgenhauer L."/>
            <person name="Imirzalioglu C."/>
            <person name="Chakraborty T."/>
        </authorList>
    </citation>
    <scope>NUCLEOTIDE SEQUENCE</scope>
    <source>
        <strain evidence="4">CA13304</strain>
    </source>
</reference>
<proteinExistence type="inferred from homology"/>
<evidence type="ECO:0000256" key="1">
    <source>
        <dbReference type="ARBA" id="ARBA00006226"/>
    </source>
</evidence>
<sequence length="133" mass="14940">MVKLVWTRPAHADRKKIREYIAQHAPAAALALDELFSEKAGLLLDHPGLGRTGRVPGTRELVAHRNYILIYDTAGDVVRVLRVLHAARQWPPRYTMGELLEGAEASGAYPLPPEEREWVDAPTVGREWPNDEN</sequence>
<name>A0A8I0MLH1_CITAM</name>
<evidence type="ECO:0000256" key="3">
    <source>
        <dbReference type="SAM" id="MobiDB-lite"/>
    </source>
</evidence>
<dbReference type="InterPro" id="IPR035093">
    <property type="entry name" value="RelE/ParE_toxin_dom_sf"/>
</dbReference>
<dbReference type="Pfam" id="PF05016">
    <property type="entry name" value="ParE_toxin"/>
    <property type="match status" value="1"/>
</dbReference>
<dbReference type="Proteomes" id="UP000656723">
    <property type="component" value="Unassembled WGS sequence"/>
</dbReference>
<keyword evidence="2" id="KW-1277">Toxin-antitoxin system</keyword>